<reference evidence="1 2" key="1">
    <citation type="journal article" date="2015" name="Nature">
        <title>rRNA introns, odd ribosomes, and small enigmatic genomes across a large radiation of phyla.</title>
        <authorList>
            <person name="Brown C.T."/>
            <person name="Hug L.A."/>
            <person name="Thomas B.C."/>
            <person name="Sharon I."/>
            <person name="Castelle C.J."/>
            <person name="Singh A."/>
            <person name="Wilkins M.J."/>
            <person name="Williams K.H."/>
            <person name="Banfield J.F."/>
        </authorList>
    </citation>
    <scope>NUCLEOTIDE SEQUENCE [LARGE SCALE GENOMIC DNA]</scope>
</reference>
<accession>A0A0G1FCN7</accession>
<gene>
    <name evidence="1" type="ORF">UV68_C0032G0001</name>
</gene>
<dbReference type="EMBL" id="LCFK01000032">
    <property type="protein sequence ID" value="KKS92906.1"/>
    <property type="molecule type" value="Genomic_DNA"/>
</dbReference>
<evidence type="ECO:0000313" key="1">
    <source>
        <dbReference type="EMBL" id="KKS92906.1"/>
    </source>
</evidence>
<dbReference type="Proteomes" id="UP000033980">
    <property type="component" value="Unassembled WGS sequence"/>
</dbReference>
<feature type="non-terminal residue" evidence="1">
    <location>
        <position position="52"/>
    </location>
</feature>
<comment type="caution">
    <text evidence="1">The sequence shown here is derived from an EMBL/GenBank/DDBJ whole genome shotgun (WGS) entry which is preliminary data.</text>
</comment>
<dbReference type="AlphaFoldDB" id="A0A0G1FCN7"/>
<name>A0A0G1FCN7_9BACT</name>
<proteinExistence type="predicted"/>
<protein>
    <submittedName>
        <fullName evidence="1">Uncharacterized protein</fullName>
    </submittedName>
</protein>
<organism evidence="1 2">
    <name type="scientific">Candidatus Collierbacteria bacterium GW2011_GWC2_43_12</name>
    <dbReference type="NCBI Taxonomy" id="1618390"/>
    <lineage>
        <taxon>Bacteria</taxon>
        <taxon>Candidatus Collieribacteriota</taxon>
    </lineage>
</organism>
<evidence type="ECO:0000313" key="2">
    <source>
        <dbReference type="Proteomes" id="UP000033980"/>
    </source>
</evidence>
<sequence>MPEWCHILIDMAQTEEMTTVSQTIPVQVTKTTKRVVPSSLEEETPKENYETK</sequence>